<dbReference type="HOGENOM" id="CLU_123372_2_0_4"/>
<evidence type="ECO:0008006" key="5">
    <source>
        <dbReference type="Google" id="ProtNLM"/>
    </source>
</evidence>
<reference evidence="3 4" key="1">
    <citation type="journal article" date="2011" name="J. Bacteriol.">
        <title>Complete genome sequence of the type strain Cupriavidus necator N-1.</title>
        <authorList>
            <person name="Poehlein A."/>
            <person name="Kusian B."/>
            <person name="Friedrich B."/>
            <person name="Daniel R."/>
            <person name="Bowien B."/>
        </authorList>
    </citation>
    <scope>NUCLEOTIDE SEQUENCE [LARGE SCALE GENOMIC DNA]</scope>
    <source>
        <strain evidence="4">ATCC 43291 / DSM 13513 / CCUG 52238 / LMG 8453 / N-1</strain>
    </source>
</reference>
<dbReference type="Pfam" id="PF04341">
    <property type="entry name" value="DUF485"/>
    <property type="match status" value="1"/>
</dbReference>
<keyword evidence="2" id="KW-0472">Membrane</keyword>
<dbReference type="Proteomes" id="UP000006798">
    <property type="component" value="Chromosome 2"/>
</dbReference>
<dbReference type="GeneID" id="34307115"/>
<dbReference type="GO" id="GO:0005886">
    <property type="term" value="C:plasma membrane"/>
    <property type="evidence" value="ECO:0007669"/>
    <property type="project" value="TreeGrafter"/>
</dbReference>
<dbReference type="AlphaFoldDB" id="F8GPI9"/>
<dbReference type="PANTHER" id="PTHR38598">
    <property type="entry name" value="INNER MEMBRANE PROTEIN YJCH"/>
    <property type="match status" value="1"/>
</dbReference>
<evidence type="ECO:0000256" key="1">
    <source>
        <dbReference type="SAM" id="MobiDB-lite"/>
    </source>
</evidence>
<keyword evidence="2" id="KW-1133">Transmembrane helix</keyword>
<organism evidence="3 4">
    <name type="scientific">Cupriavidus necator (strain ATCC 43291 / DSM 13513 / CCUG 52238 / LMG 8453 / N-1)</name>
    <name type="common">Ralstonia eutropha</name>
    <dbReference type="NCBI Taxonomy" id="1042878"/>
    <lineage>
        <taxon>Bacteria</taxon>
        <taxon>Pseudomonadati</taxon>
        <taxon>Pseudomonadota</taxon>
        <taxon>Betaproteobacteria</taxon>
        <taxon>Burkholderiales</taxon>
        <taxon>Burkholderiaceae</taxon>
        <taxon>Cupriavidus</taxon>
    </lineage>
</organism>
<protein>
    <recommendedName>
        <fullName evidence="5">DUF485 domain-containing protein</fullName>
    </recommendedName>
</protein>
<evidence type="ECO:0000256" key="2">
    <source>
        <dbReference type="SAM" id="Phobius"/>
    </source>
</evidence>
<evidence type="ECO:0000313" key="4">
    <source>
        <dbReference type="Proteomes" id="UP000006798"/>
    </source>
</evidence>
<name>F8GPI9_CUPNN</name>
<dbReference type="RefSeq" id="WP_013951992.1">
    <property type="nucleotide sequence ID" value="NC_015723.1"/>
</dbReference>
<accession>F8GPI9</accession>
<dbReference type="PANTHER" id="PTHR38598:SF1">
    <property type="entry name" value="INNER MEMBRANE PROTEIN YJCH"/>
    <property type="match status" value="1"/>
</dbReference>
<gene>
    <name evidence="3" type="ordered locus">CNE_2c02850</name>
</gene>
<dbReference type="EMBL" id="CP002878">
    <property type="protein sequence ID" value="AEI79271.1"/>
    <property type="molecule type" value="Genomic_DNA"/>
</dbReference>
<evidence type="ECO:0000313" key="3">
    <source>
        <dbReference type="EMBL" id="AEI79271.1"/>
    </source>
</evidence>
<keyword evidence="2" id="KW-0812">Transmembrane</keyword>
<feature type="region of interest" description="Disordered" evidence="1">
    <location>
        <begin position="1"/>
        <end position="25"/>
    </location>
</feature>
<dbReference type="InterPro" id="IPR007436">
    <property type="entry name" value="DUF485"/>
</dbReference>
<feature type="transmembrane region" description="Helical" evidence="2">
    <location>
        <begin position="42"/>
        <end position="60"/>
    </location>
</feature>
<dbReference type="InterPro" id="IPR052959">
    <property type="entry name" value="Inner_membrane_assoc"/>
</dbReference>
<sequence>MEHLAATYPPSGDEATSTPLPPPNPVLSNPAFQALVRARRSFAYTLTTLMLAVYFGYILTLAFNPALLGRPLTPGQPMSIGIPIGFGMFAITFFLVALYVHRANTVHDAMIHAIREGAAK</sequence>
<feature type="transmembrane region" description="Helical" evidence="2">
    <location>
        <begin position="80"/>
        <end position="100"/>
    </location>
</feature>
<dbReference type="KEGG" id="cnc:CNE_2c02850"/>
<proteinExistence type="predicted"/>